<proteinExistence type="predicted"/>
<evidence type="ECO:0000313" key="2">
    <source>
        <dbReference type="EMBL" id="GMF45280.1"/>
    </source>
</evidence>
<comment type="caution">
    <text evidence="2">The sequence shown here is derived from an EMBL/GenBank/DDBJ whole genome shotgun (WGS) entry which is preliminary data.</text>
</comment>
<dbReference type="OrthoDB" id="128763at2759"/>
<dbReference type="EMBL" id="BSXT01001801">
    <property type="protein sequence ID" value="GMF45280.1"/>
    <property type="molecule type" value="Genomic_DNA"/>
</dbReference>
<sequence length="507" mass="51448">MSGFSYTQPIFNSPVYNPAFYLSLGASGFLTYDYAQTLYLGKNDYRLTYISGITLGVVTPGIALVPGIGGDISGIGSLGCTNLTVNGFSIVAPPSYVIGIIEGLTAASKALVLDANKDVSGISSLLATTFSGTLQTAAQPNITSVRTLTNISTSGALTMSGISISSSEFAVLDGVVAGTAQASKALFLNLSLSISGIGSLSASGTINLAESQWGLLGIQYQSRDTTYTDSGSAANSIIVSSAINSYDQPTIAASNTGITITRAATVYIENRVASGANTTISNSYSLWIPNGKVLLGDTTAFSSTTTGALQPRRKWSTDTLSTAAQPKITSVGTLSSLSASGSLTGTLSTAAQPNITSVGTLLPLSVSGAVSITNSTYYSSPSNGALILSGGIGITKNLYIGSSQTVSSWATTGPQIATITATYTNSSTISGGTTPYGFYISGAPISGSNMTITNPYALLIASGRVLLDGAVSATSLTSGTSQVSGSMSVGVNLYCSYMNTSSDICIH</sequence>
<feature type="transmembrane region" description="Helical" evidence="1">
    <location>
        <begin position="15"/>
        <end position="35"/>
    </location>
</feature>
<keyword evidence="1" id="KW-0472">Membrane</keyword>
<name>A0A9W7CZY6_9STRA</name>
<organism evidence="2 3">
    <name type="scientific">Phytophthora fragariaefolia</name>
    <dbReference type="NCBI Taxonomy" id="1490495"/>
    <lineage>
        <taxon>Eukaryota</taxon>
        <taxon>Sar</taxon>
        <taxon>Stramenopiles</taxon>
        <taxon>Oomycota</taxon>
        <taxon>Peronosporomycetes</taxon>
        <taxon>Peronosporales</taxon>
        <taxon>Peronosporaceae</taxon>
        <taxon>Phytophthora</taxon>
    </lineage>
</organism>
<keyword evidence="1" id="KW-1133">Transmembrane helix</keyword>
<evidence type="ECO:0000313" key="3">
    <source>
        <dbReference type="Proteomes" id="UP001165121"/>
    </source>
</evidence>
<keyword evidence="1" id="KW-0812">Transmembrane</keyword>
<protein>
    <submittedName>
        <fullName evidence="2">Unnamed protein product</fullName>
    </submittedName>
</protein>
<keyword evidence="3" id="KW-1185">Reference proteome</keyword>
<feature type="transmembrane region" description="Helical" evidence="1">
    <location>
        <begin position="47"/>
        <end position="68"/>
    </location>
</feature>
<reference evidence="2" key="1">
    <citation type="submission" date="2023-04" db="EMBL/GenBank/DDBJ databases">
        <title>Phytophthora fragariaefolia NBRC 109709.</title>
        <authorList>
            <person name="Ichikawa N."/>
            <person name="Sato H."/>
            <person name="Tonouchi N."/>
        </authorList>
    </citation>
    <scope>NUCLEOTIDE SEQUENCE</scope>
    <source>
        <strain evidence="2">NBRC 109709</strain>
    </source>
</reference>
<gene>
    <name evidence="2" type="ORF">Pfra01_001613700</name>
</gene>
<accession>A0A9W7CZY6</accession>
<evidence type="ECO:0000256" key="1">
    <source>
        <dbReference type="SAM" id="Phobius"/>
    </source>
</evidence>
<dbReference type="AlphaFoldDB" id="A0A9W7CZY6"/>
<dbReference type="Proteomes" id="UP001165121">
    <property type="component" value="Unassembled WGS sequence"/>
</dbReference>